<dbReference type="InterPro" id="IPR045943">
    <property type="entry name" value="DUF6363"/>
</dbReference>
<comment type="caution">
    <text evidence="4">Lacks conserved residue(s) required for the propagation of feature annotation.</text>
</comment>
<feature type="active site" description="Nucleophile" evidence="4">
    <location>
        <position position="41"/>
    </location>
</feature>
<evidence type="ECO:0000256" key="2">
    <source>
        <dbReference type="ARBA" id="ARBA00022963"/>
    </source>
</evidence>
<feature type="domain" description="PNPLA" evidence="5">
    <location>
        <begin position="8"/>
        <end position="175"/>
    </location>
</feature>
<keyword evidence="7" id="KW-1185">Reference proteome</keyword>
<evidence type="ECO:0000256" key="4">
    <source>
        <dbReference type="PROSITE-ProRule" id="PRU01161"/>
    </source>
</evidence>
<accession>A0A1I3J6S3</accession>
<evidence type="ECO:0000313" key="6">
    <source>
        <dbReference type="EMBL" id="SFI55678.1"/>
    </source>
</evidence>
<evidence type="ECO:0000259" key="5">
    <source>
        <dbReference type="PROSITE" id="PS51635"/>
    </source>
</evidence>
<feature type="short sequence motif" description="GXSXG" evidence="4">
    <location>
        <begin position="39"/>
        <end position="43"/>
    </location>
</feature>
<dbReference type="PANTHER" id="PTHR14226:SF25">
    <property type="entry name" value="PHOSPHOESTERASE"/>
    <property type="match status" value="1"/>
</dbReference>
<sequence length="285" mass="32062">MEAGKTGLVMEGGAMRGMFTAGVLDVLLENGIEFDGAIGVSAGATFGCNYKSKQIGRAIRYNKRFCKDWRYCSLRSLIKTGDLYGAEFCYDTLPNQLDIFDTATYRANPLKFYCVASDCETGKPVYKELETCDKNDLTWMRASASMPLASKVVEVDGYKLLDGGMTDSIPLKYFEEIGYKKNLVILTQPKNFSKSPNKLIGLMKITLKKYPALVEAMKQRHVVYNQEKEYVFSQEEKGAAFVLCPEHDLGISRTENNPAELDRVYNEGRLLAKSKLMEIKSFLKK</sequence>
<keyword evidence="3 4" id="KW-0443">Lipid metabolism</keyword>
<dbReference type="Gene3D" id="3.40.1090.10">
    <property type="entry name" value="Cytosolic phospholipase A2 catalytic domain"/>
    <property type="match status" value="2"/>
</dbReference>
<dbReference type="OrthoDB" id="9802424at2"/>
<dbReference type="AlphaFoldDB" id="A0A1I3J6S3"/>
<feature type="short sequence motif" description="DGA/G" evidence="4">
    <location>
        <begin position="162"/>
        <end position="164"/>
    </location>
</feature>
<dbReference type="CDD" id="cd07208">
    <property type="entry name" value="Pat_hypo_Ecoli_yjju_like"/>
    <property type="match status" value="1"/>
</dbReference>
<gene>
    <name evidence="6" type="ORF">SAMN04487775_102362</name>
</gene>
<dbReference type="EMBL" id="FORI01000002">
    <property type="protein sequence ID" value="SFI55678.1"/>
    <property type="molecule type" value="Genomic_DNA"/>
</dbReference>
<organism evidence="6 7">
    <name type="scientific">Treponema bryantii</name>
    <dbReference type="NCBI Taxonomy" id="163"/>
    <lineage>
        <taxon>Bacteria</taxon>
        <taxon>Pseudomonadati</taxon>
        <taxon>Spirochaetota</taxon>
        <taxon>Spirochaetia</taxon>
        <taxon>Spirochaetales</taxon>
        <taxon>Treponemataceae</taxon>
        <taxon>Treponema</taxon>
    </lineage>
</organism>
<reference evidence="7" key="1">
    <citation type="submission" date="2016-10" db="EMBL/GenBank/DDBJ databases">
        <authorList>
            <person name="Varghese N."/>
            <person name="Submissions S."/>
        </authorList>
    </citation>
    <scope>NUCLEOTIDE SEQUENCE [LARGE SCALE GENOMIC DNA]</scope>
    <source>
        <strain evidence="7">XBD1002</strain>
    </source>
</reference>
<dbReference type="InterPro" id="IPR037483">
    <property type="entry name" value="YjjU-like"/>
</dbReference>
<evidence type="ECO:0000256" key="1">
    <source>
        <dbReference type="ARBA" id="ARBA00022801"/>
    </source>
</evidence>
<dbReference type="Pfam" id="PF01734">
    <property type="entry name" value="Patatin"/>
    <property type="match status" value="1"/>
</dbReference>
<dbReference type="GO" id="GO:0016042">
    <property type="term" value="P:lipid catabolic process"/>
    <property type="evidence" value="ECO:0007669"/>
    <property type="project" value="UniProtKB-UniRule"/>
</dbReference>
<protein>
    <submittedName>
        <fullName evidence="6">Predicted phospholipase, patatin/cPLA2 family</fullName>
    </submittedName>
</protein>
<dbReference type="InterPro" id="IPR016035">
    <property type="entry name" value="Acyl_Trfase/lysoPLipase"/>
</dbReference>
<name>A0A1I3J6S3_9SPIR</name>
<dbReference type="Proteomes" id="UP000182737">
    <property type="component" value="Unassembled WGS sequence"/>
</dbReference>
<dbReference type="InterPro" id="IPR002641">
    <property type="entry name" value="PNPLA_dom"/>
</dbReference>
<dbReference type="PANTHER" id="PTHR14226">
    <property type="entry name" value="NEUROPATHY TARGET ESTERASE/SWISS CHEESE D.MELANOGASTER"/>
    <property type="match status" value="1"/>
</dbReference>
<evidence type="ECO:0000256" key="3">
    <source>
        <dbReference type="ARBA" id="ARBA00023098"/>
    </source>
</evidence>
<keyword evidence="2 4" id="KW-0442">Lipid degradation</keyword>
<evidence type="ECO:0000313" key="7">
    <source>
        <dbReference type="Proteomes" id="UP000182737"/>
    </source>
</evidence>
<dbReference type="InterPro" id="IPR050301">
    <property type="entry name" value="NTE"/>
</dbReference>
<dbReference type="Pfam" id="PF19890">
    <property type="entry name" value="DUF6363"/>
    <property type="match status" value="1"/>
</dbReference>
<keyword evidence="1 4" id="KW-0378">Hydrolase</keyword>
<dbReference type="GO" id="GO:0016787">
    <property type="term" value="F:hydrolase activity"/>
    <property type="evidence" value="ECO:0007669"/>
    <property type="project" value="UniProtKB-UniRule"/>
</dbReference>
<feature type="active site" description="Proton acceptor" evidence="4">
    <location>
        <position position="162"/>
    </location>
</feature>
<dbReference type="RefSeq" id="WP_074930750.1">
    <property type="nucleotide sequence ID" value="NZ_FORI01000002.1"/>
</dbReference>
<proteinExistence type="predicted"/>
<dbReference type="SUPFAM" id="SSF52151">
    <property type="entry name" value="FabD/lysophospholipase-like"/>
    <property type="match status" value="1"/>
</dbReference>
<dbReference type="PROSITE" id="PS51635">
    <property type="entry name" value="PNPLA"/>
    <property type="match status" value="1"/>
</dbReference>